<dbReference type="NCBIfam" id="TIGR00166">
    <property type="entry name" value="S6"/>
    <property type="match status" value="1"/>
</dbReference>
<dbReference type="AlphaFoldDB" id="A0A1F5T3R8"/>
<sequence>MTDHYELLYVVSIKHTGDELNSVMESVTSQIIDKKGEITLNQIFGKQRLAYPIKKVTQGTYVVVEFDMPTENLKELDKQLTLINEVLRFLVVKKKVKTTEELEREQKIQDKILKGKEEELAALDKTAVKEQPVVEKVDQPVVAEVLPQSVELKPEVEKSVVEDLAVEPADEKVEPKKQQEAKPIEKTKSEEPLIIKEKKEKGKISLDDLDKKLDEILTDDIL</sequence>
<dbReference type="GO" id="GO:0006412">
    <property type="term" value="P:translation"/>
    <property type="evidence" value="ECO:0007669"/>
    <property type="project" value="UniProtKB-UniRule"/>
</dbReference>
<evidence type="ECO:0000256" key="2">
    <source>
        <dbReference type="ARBA" id="ARBA00035294"/>
    </source>
</evidence>
<dbReference type="PANTHER" id="PTHR21011">
    <property type="entry name" value="MITOCHONDRIAL 28S RIBOSOMAL PROTEIN S6"/>
    <property type="match status" value="1"/>
</dbReference>
<proteinExistence type="inferred from homology"/>
<dbReference type="Proteomes" id="UP000179001">
    <property type="component" value="Unassembled WGS sequence"/>
</dbReference>
<dbReference type="EMBL" id="MFGJ01000001">
    <property type="protein sequence ID" value="OGF33376.1"/>
    <property type="molecule type" value="Genomic_DNA"/>
</dbReference>
<dbReference type="InterPro" id="IPR000529">
    <property type="entry name" value="Ribosomal_bS6"/>
</dbReference>
<dbReference type="Gene3D" id="3.30.70.60">
    <property type="match status" value="1"/>
</dbReference>
<keyword evidence="3" id="KW-0694">RNA-binding</keyword>
<gene>
    <name evidence="3" type="primary">rpsF</name>
    <name evidence="5" type="ORF">A2478_01595</name>
</gene>
<evidence type="ECO:0000256" key="3">
    <source>
        <dbReference type="HAMAP-Rule" id="MF_00360"/>
    </source>
</evidence>
<dbReference type="InterPro" id="IPR020814">
    <property type="entry name" value="Ribosomal_S6_plastid/chlpt"/>
</dbReference>
<dbReference type="HAMAP" id="MF_00360">
    <property type="entry name" value="Ribosomal_bS6"/>
    <property type="match status" value="1"/>
</dbReference>
<organism evidence="5 6">
    <name type="scientific">Candidatus Falkowbacteria bacterium RIFOXYC2_FULL_36_12</name>
    <dbReference type="NCBI Taxonomy" id="1798002"/>
    <lineage>
        <taxon>Bacteria</taxon>
        <taxon>Candidatus Falkowiibacteriota</taxon>
    </lineage>
</organism>
<dbReference type="InterPro" id="IPR014717">
    <property type="entry name" value="Transl_elong_EF1B/ribsomal_bS6"/>
</dbReference>
<comment type="caution">
    <text evidence="5">The sequence shown here is derived from an EMBL/GenBank/DDBJ whole genome shotgun (WGS) entry which is preliminary data.</text>
</comment>
<dbReference type="GO" id="GO:1990904">
    <property type="term" value="C:ribonucleoprotein complex"/>
    <property type="evidence" value="ECO:0007669"/>
    <property type="project" value="UniProtKB-KW"/>
</dbReference>
<dbReference type="GO" id="GO:0003735">
    <property type="term" value="F:structural constituent of ribosome"/>
    <property type="evidence" value="ECO:0007669"/>
    <property type="project" value="InterPro"/>
</dbReference>
<dbReference type="SUPFAM" id="SSF54995">
    <property type="entry name" value="Ribosomal protein S6"/>
    <property type="match status" value="1"/>
</dbReference>
<dbReference type="PANTHER" id="PTHR21011:SF1">
    <property type="entry name" value="SMALL RIBOSOMAL SUBUNIT PROTEIN BS6M"/>
    <property type="match status" value="1"/>
</dbReference>
<dbReference type="STRING" id="1798002.A2478_01595"/>
<reference evidence="5 6" key="1">
    <citation type="journal article" date="2016" name="Nat. Commun.">
        <title>Thousands of microbial genomes shed light on interconnected biogeochemical processes in an aquifer system.</title>
        <authorList>
            <person name="Anantharaman K."/>
            <person name="Brown C.T."/>
            <person name="Hug L.A."/>
            <person name="Sharon I."/>
            <person name="Castelle C.J."/>
            <person name="Probst A.J."/>
            <person name="Thomas B.C."/>
            <person name="Singh A."/>
            <person name="Wilkins M.J."/>
            <person name="Karaoz U."/>
            <person name="Brodie E.L."/>
            <person name="Williams K.H."/>
            <person name="Hubbard S.S."/>
            <person name="Banfield J.F."/>
        </authorList>
    </citation>
    <scope>NUCLEOTIDE SEQUENCE [LARGE SCALE GENOMIC DNA]</scope>
</reference>
<evidence type="ECO:0000313" key="5">
    <source>
        <dbReference type="EMBL" id="OGF33376.1"/>
    </source>
</evidence>
<keyword evidence="3" id="KW-0699">rRNA-binding</keyword>
<evidence type="ECO:0000313" key="6">
    <source>
        <dbReference type="Proteomes" id="UP000179001"/>
    </source>
</evidence>
<dbReference type="GO" id="GO:0070181">
    <property type="term" value="F:small ribosomal subunit rRNA binding"/>
    <property type="evidence" value="ECO:0007669"/>
    <property type="project" value="TreeGrafter"/>
</dbReference>
<accession>A0A1F5T3R8</accession>
<keyword evidence="3 5" id="KW-0689">Ribosomal protein</keyword>
<keyword evidence="3" id="KW-0687">Ribonucleoprotein</keyword>
<dbReference type="Pfam" id="PF01250">
    <property type="entry name" value="Ribosomal_S6"/>
    <property type="match status" value="1"/>
</dbReference>
<protein>
    <recommendedName>
        <fullName evidence="2 3">Small ribosomal subunit protein bS6</fullName>
    </recommendedName>
</protein>
<evidence type="ECO:0000256" key="1">
    <source>
        <dbReference type="ARBA" id="ARBA00009512"/>
    </source>
</evidence>
<evidence type="ECO:0000256" key="4">
    <source>
        <dbReference type="SAM" id="MobiDB-lite"/>
    </source>
</evidence>
<comment type="similarity">
    <text evidence="1 3">Belongs to the bacterial ribosomal protein bS6 family.</text>
</comment>
<name>A0A1F5T3R8_9BACT</name>
<feature type="region of interest" description="Disordered" evidence="4">
    <location>
        <begin position="169"/>
        <end position="191"/>
    </location>
</feature>
<comment type="function">
    <text evidence="3">Binds together with bS18 to 16S ribosomal RNA.</text>
</comment>
<dbReference type="CDD" id="cd00473">
    <property type="entry name" value="bS6"/>
    <property type="match status" value="1"/>
</dbReference>
<dbReference type="InterPro" id="IPR035980">
    <property type="entry name" value="Ribosomal_bS6_sf"/>
</dbReference>
<dbReference type="GO" id="GO:0005840">
    <property type="term" value="C:ribosome"/>
    <property type="evidence" value="ECO:0007669"/>
    <property type="project" value="UniProtKB-KW"/>
</dbReference>
<dbReference type="GO" id="GO:0005737">
    <property type="term" value="C:cytoplasm"/>
    <property type="evidence" value="ECO:0007669"/>
    <property type="project" value="UniProtKB-ARBA"/>
</dbReference>